<gene>
    <name evidence="2" type="ORF">VITFI_CDS0535</name>
</gene>
<dbReference type="PANTHER" id="PTHR43798">
    <property type="entry name" value="MONOACYLGLYCEROL LIPASE"/>
    <property type="match status" value="1"/>
</dbReference>
<dbReference type="EMBL" id="CP022423">
    <property type="protein sequence ID" value="ASM76314.1"/>
    <property type="molecule type" value="Genomic_DNA"/>
</dbReference>
<dbReference type="Gene3D" id="3.40.50.1820">
    <property type="entry name" value="alpha/beta hydrolase"/>
    <property type="match status" value="1"/>
</dbReference>
<dbReference type="SUPFAM" id="SSF53474">
    <property type="entry name" value="alpha/beta-Hydrolases"/>
    <property type="match status" value="1"/>
</dbReference>
<keyword evidence="3" id="KW-1185">Reference proteome</keyword>
<dbReference type="GO" id="GO:0016787">
    <property type="term" value="F:hydrolase activity"/>
    <property type="evidence" value="ECO:0007669"/>
    <property type="project" value="UniProtKB-KW"/>
</dbReference>
<dbReference type="Proteomes" id="UP000199729">
    <property type="component" value="Chromosome"/>
</dbReference>
<keyword evidence="2" id="KW-0378">Hydrolase</keyword>
<evidence type="ECO:0000313" key="3">
    <source>
        <dbReference type="Proteomes" id="UP000199729"/>
    </source>
</evidence>
<accession>A0A221KB98</accession>
<dbReference type="Pfam" id="PF00561">
    <property type="entry name" value="Abhydrolase_1"/>
    <property type="match status" value="1"/>
</dbReference>
<reference evidence="2 3" key="1">
    <citation type="submission" date="2017-07" db="EMBL/GenBank/DDBJ databases">
        <title>Complete Genome Sequence of the cosmetic ferment Vitreoscilla filiformis (ATCC15551).</title>
        <authorList>
            <person name="Contreras S."/>
            <person name="Sagory-Zalkind P."/>
            <person name="Blanquart H."/>
            <person name="Iltis A."/>
            <person name="Morand S.C."/>
        </authorList>
    </citation>
    <scope>NUCLEOTIDE SEQUENCE [LARGE SCALE GENOMIC DNA]</scope>
    <source>
        <strain evidence="2 3">ATCC 15551</strain>
    </source>
</reference>
<name>A0A221KB98_VITFI</name>
<dbReference type="InterPro" id="IPR000073">
    <property type="entry name" value="AB_hydrolase_1"/>
</dbReference>
<organism evidence="2 3">
    <name type="scientific">Vitreoscilla filiformis</name>
    <dbReference type="NCBI Taxonomy" id="63"/>
    <lineage>
        <taxon>Bacteria</taxon>
        <taxon>Pseudomonadati</taxon>
        <taxon>Pseudomonadota</taxon>
        <taxon>Betaproteobacteria</taxon>
        <taxon>Neisseriales</taxon>
        <taxon>Neisseriaceae</taxon>
        <taxon>Vitreoscilla</taxon>
    </lineage>
</organism>
<dbReference type="InterPro" id="IPR050266">
    <property type="entry name" value="AB_hydrolase_sf"/>
</dbReference>
<protein>
    <submittedName>
        <fullName evidence="2">Alpha/beta hydrolase</fullName>
    </submittedName>
</protein>
<sequence length="251" mass="27388">MARITQQWGEGPHKVICLHDWFCAADSWQPLHPWLDGDSFTYAFMDSRGYGARLTEGGDYHVAEIAQDALALADALGWAQFSLVGHAMGSMAGQRVLVEAPDRVLKLVGINPVPASGVPFDEATWEFFSSAIHSAEVRRAILDLLTGNRLSGIWLEAMLRRSLSSTSPAALQAYLASWVGTDFSADVSGFNHPVQVLVGVHDPALTEALTRATWMETYPHAHIEILLNAGHYPMYEIPVALATSIEGFLSV</sequence>
<evidence type="ECO:0000259" key="1">
    <source>
        <dbReference type="Pfam" id="PF00561"/>
    </source>
</evidence>
<dbReference type="InterPro" id="IPR029058">
    <property type="entry name" value="AB_hydrolase_fold"/>
</dbReference>
<dbReference type="AlphaFoldDB" id="A0A221KB98"/>
<proteinExistence type="predicted"/>
<feature type="domain" description="AB hydrolase-1" evidence="1">
    <location>
        <begin position="15"/>
        <end position="127"/>
    </location>
</feature>
<evidence type="ECO:0000313" key="2">
    <source>
        <dbReference type="EMBL" id="ASM76314.1"/>
    </source>
</evidence>
<dbReference type="KEGG" id="vff:VITFI_CDS0535"/>